<sequence length="71" mass="8230">MLAAESNSTPVKPPVASESREAFRWAQIKKERLQREAIALLDDWIHLKRIKPSFLMSHKFAHSQIDEFPVT</sequence>
<keyword evidence="2" id="KW-1185">Reference proteome</keyword>
<dbReference type="Proteomes" id="UP000315724">
    <property type="component" value="Chromosome"/>
</dbReference>
<evidence type="ECO:0000313" key="2">
    <source>
        <dbReference type="Proteomes" id="UP000315724"/>
    </source>
</evidence>
<reference evidence="1 2" key="1">
    <citation type="submission" date="2019-02" db="EMBL/GenBank/DDBJ databases">
        <title>Deep-cultivation of Planctomycetes and their phenomic and genomic characterization uncovers novel biology.</title>
        <authorList>
            <person name="Wiegand S."/>
            <person name="Jogler M."/>
            <person name="Boedeker C."/>
            <person name="Pinto D."/>
            <person name="Vollmers J."/>
            <person name="Rivas-Marin E."/>
            <person name="Kohn T."/>
            <person name="Peeters S.H."/>
            <person name="Heuer A."/>
            <person name="Rast P."/>
            <person name="Oberbeckmann S."/>
            <person name="Bunk B."/>
            <person name="Jeske O."/>
            <person name="Meyerdierks A."/>
            <person name="Storesund J.E."/>
            <person name="Kallscheuer N."/>
            <person name="Luecker S."/>
            <person name="Lage O.M."/>
            <person name="Pohl T."/>
            <person name="Merkel B.J."/>
            <person name="Hornburger P."/>
            <person name="Mueller R.-W."/>
            <person name="Bruemmer F."/>
            <person name="Labrenz M."/>
            <person name="Spormann A.M."/>
            <person name="Op den Camp H."/>
            <person name="Overmann J."/>
            <person name="Amann R."/>
            <person name="Jetten M.S.M."/>
            <person name="Mascher T."/>
            <person name="Medema M.H."/>
            <person name="Devos D.P."/>
            <person name="Kaster A.-K."/>
            <person name="Ovreas L."/>
            <person name="Rohde M."/>
            <person name="Galperin M.Y."/>
            <person name="Jogler C."/>
        </authorList>
    </citation>
    <scope>NUCLEOTIDE SEQUENCE [LARGE SCALE GENOMIC DNA]</scope>
    <source>
        <strain evidence="1 2">Mal48</strain>
    </source>
</reference>
<proteinExistence type="predicted"/>
<dbReference type="EMBL" id="CP036267">
    <property type="protein sequence ID" value="QDT34933.1"/>
    <property type="molecule type" value="Genomic_DNA"/>
</dbReference>
<accession>A0A517QTH8</accession>
<organism evidence="1 2">
    <name type="scientific">Thalassoglobus polymorphus</name>
    <dbReference type="NCBI Taxonomy" id="2527994"/>
    <lineage>
        <taxon>Bacteria</taxon>
        <taxon>Pseudomonadati</taxon>
        <taxon>Planctomycetota</taxon>
        <taxon>Planctomycetia</taxon>
        <taxon>Planctomycetales</taxon>
        <taxon>Planctomycetaceae</taxon>
        <taxon>Thalassoglobus</taxon>
    </lineage>
</organism>
<evidence type="ECO:0000313" key="1">
    <source>
        <dbReference type="EMBL" id="QDT34933.1"/>
    </source>
</evidence>
<gene>
    <name evidence="1" type="ORF">Mal48_42060</name>
</gene>
<name>A0A517QTH8_9PLAN</name>
<dbReference type="KEGG" id="tpol:Mal48_42060"/>
<protein>
    <submittedName>
        <fullName evidence="1">Uncharacterized protein</fullName>
    </submittedName>
</protein>
<dbReference type="AlphaFoldDB" id="A0A517QTH8"/>